<feature type="transmembrane region" description="Helical" evidence="6">
    <location>
        <begin position="148"/>
        <end position="169"/>
    </location>
</feature>
<dbReference type="PIRSF" id="PIRSF006483">
    <property type="entry name" value="Membrane_protein_YitT"/>
    <property type="match status" value="1"/>
</dbReference>
<feature type="transmembrane region" description="Helical" evidence="6">
    <location>
        <begin position="77"/>
        <end position="95"/>
    </location>
</feature>
<dbReference type="GO" id="GO:0005886">
    <property type="term" value="C:plasma membrane"/>
    <property type="evidence" value="ECO:0007669"/>
    <property type="project" value="UniProtKB-SubCell"/>
</dbReference>
<dbReference type="AlphaFoldDB" id="A0A7G1G4B6"/>
<feature type="transmembrane region" description="Helical" evidence="6">
    <location>
        <begin position="175"/>
        <end position="193"/>
    </location>
</feature>
<feature type="transmembrane region" description="Helical" evidence="6">
    <location>
        <begin position="52"/>
        <end position="70"/>
    </location>
</feature>
<dbReference type="Gene3D" id="3.30.70.120">
    <property type="match status" value="1"/>
</dbReference>
<dbReference type="PANTHER" id="PTHR33545">
    <property type="entry name" value="UPF0750 MEMBRANE PROTEIN YITT-RELATED"/>
    <property type="match status" value="1"/>
</dbReference>
<evidence type="ECO:0000313" key="8">
    <source>
        <dbReference type="EMBL" id="BBE31338.1"/>
    </source>
</evidence>
<evidence type="ECO:0000256" key="2">
    <source>
        <dbReference type="ARBA" id="ARBA00022475"/>
    </source>
</evidence>
<evidence type="ECO:0000256" key="3">
    <source>
        <dbReference type="ARBA" id="ARBA00022692"/>
    </source>
</evidence>
<dbReference type="CDD" id="cd16380">
    <property type="entry name" value="YitT_C"/>
    <property type="match status" value="1"/>
</dbReference>
<keyword evidence="5 6" id="KW-0472">Membrane</keyword>
<evidence type="ECO:0000256" key="5">
    <source>
        <dbReference type="ARBA" id="ARBA00023136"/>
    </source>
</evidence>
<dbReference type="EMBL" id="AP018712">
    <property type="protein sequence ID" value="BBE31338.1"/>
    <property type="molecule type" value="Genomic_DNA"/>
</dbReference>
<dbReference type="KEGG" id="ocy:OSSY52_14790"/>
<feature type="domain" description="DUF2179" evidence="7">
    <location>
        <begin position="222"/>
        <end position="276"/>
    </location>
</feature>
<evidence type="ECO:0000256" key="6">
    <source>
        <dbReference type="SAM" id="Phobius"/>
    </source>
</evidence>
<keyword evidence="2" id="KW-1003">Cell membrane</keyword>
<dbReference type="Proteomes" id="UP000516361">
    <property type="component" value="Chromosome"/>
</dbReference>
<keyword evidence="3 6" id="KW-0812">Transmembrane</keyword>
<keyword evidence="4 6" id="KW-1133">Transmembrane helix</keyword>
<evidence type="ECO:0000259" key="7">
    <source>
        <dbReference type="Pfam" id="PF10035"/>
    </source>
</evidence>
<evidence type="ECO:0000256" key="4">
    <source>
        <dbReference type="ARBA" id="ARBA00022989"/>
    </source>
</evidence>
<sequence>MKEKLKVFKSYFIITLGVFINSIGWTAFLIPAKIVGGGLYGVSSLINFSTGFPVGLSYLLMNIILILIAIKTLGGGFGIKTIYGIITSSFFISIFENIFKQPLVDDRFLVAIIGGILSGAGVAIYFTQGASTGGTDIIAMIINKYRDVSPGRSMFFMNLAIISSSYFLFHSIEKIIYGIVVMAVSSYSLDMILEGSKQSAQVMIFSEKYKEIAEKISTEIRRGVTVLEGYGWYTKNKRNVLMIVIRKKEVPMIMYAIKSIDKDAFISIGNVMGVYGKGFEKIRR</sequence>
<accession>A0A7G1G4B6</accession>
<proteinExistence type="predicted"/>
<dbReference type="InterPro" id="IPR015867">
    <property type="entry name" value="N-reg_PII/ATP_PRibTrfase_C"/>
</dbReference>
<dbReference type="RefSeq" id="WP_190613811.1">
    <property type="nucleotide sequence ID" value="NZ_AP018712.1"/>
</dbReference>
<feature type="transmembrane region" description="Helical" evidence="6">
    <location>
        <begin position="107"/>
        <end position="127"/>
    </location>
</feature>
<name>A0A7G1G4B6_9BACT</name>
<dbReference type="InterPro" id="IPR051461">
    <property type="entry name" value="UPF0750_membrane"/>
</dbReference>
<keyword evidence="9" id="KW-1185">Reference proteome</keyword>
<reference evidence="8 9" key="1">
    <citation type="submission" date="2018-06" db="EMBL/GenBank/DDBJ databases">
        <title>Genome sequencing of Oceanotoga sp. sy52.</title>
        <authorList>
            <person name="Mori K."/>
        </authorList>
    </citation>
    <scope>NUCLEOTIDE SEQUENCE [LARGE SCALE GENOMIC DNA]</scope>
    <source>
        <strain evidence="9">sy52</strain>
    </source>
</reference>
<evidence type="ECO:0000256" key="1">
    <source>
        <dbReference type="ARBA" id="ARBA00004651"/>
    </source>
</evidence>
<dbReference type="PANTHER" id="PTHR33545:SF5">
    <property type="entry name" value="UPF0750 MEMBRANE PROTEIN YITT"/>
    <property type="match status" value="1"/>
</dbReference>
<dbReference type="InParanoid" id="A0A7G1G4B6"/>
<feature type="transmembrane region" description="Helical" evidence="6">
    <location>
        <begin position="12"/>
        <end position="32"/>
    </location>
</feature>
<dbReference type="Pfam" id="PF10035">
    <property type="entry name" value="DUF2179"/>
    <property type="match status" value="1"/>
</dbReference>
<dbReference type="Pfam" id="PF02588">
    <property type="entry name" value="YitT_membrane"/>
    <property type="match status" value="1"/>
</dbReference>
<dbReference type="FunCoup" id="A0A7G1G4B6">
    <property type="interactions" value="3"/>
</dbReference>
<evidence type="ECO:0000313" key="9">
    <source>
        <dbReference type="Proteomes" id="UP000516361"/>
    </source>
</evidence>
<gene>
    <name evidence="8" type="ORF">OSSY52_14790</name>
</gene>
<organism evidence="8 9">
    <name type="scientific">Tepiditoga spiralis</name>
    <dbReference type="NCBI Taxonomy" id="2108365"/>
    <lineage>
        <taxon>Bacteria</taxon>
        <taxon>Thermotogati</taxon>
        <taxon>Thermotogota</taxon>
        <taxon>Thermotogae</taxon>
        <taxon>Petrotogales</taxon>
        <taxon>Petrotogaceae</taxon>
        <taxon>Tepiditoga</taxon>
    </lineage>
</organism>
<dbReference type="InterPro" id="IPR003740">
    <property type="entry name" value="YitT"/>
</dbReference>
<protein>
    <submittedName>
        <fullName evidence="8">Membrane protein</fullName>
    </submittedName>
</protein>
<dbReference type="InterPro" id="IPR019264">
    <property type="entry name" value="DUF2179"/>
</dbReference>
<comment type="subcellular location">
    <subcellularLocation>
        <location evidence="1">Cell membrane</location>
        <topology evidence="1">Multi-pass membrane protein</topology>
    </subcellularLocation>
</comment>